<evidence type="ECO:0000256" key="1">
    <source>
        <dbReference type="ARBA" id="ARBA00004651"/>
    </source>
</evidence>
<keyword evidence="10" id="KW-1185">Reference proteome</keyword>
<evidence type="ECO:0000256" key="7">
    <source>
        <dbReference type="RuleBase" id="RU363032"/>
    </source>
</evidence>
<dbReference type="GO" id="GO:0055085">
    <property type="term" value="P:transmembrane transport"/>
    <property type="evidence" value="ECO:0007669"/>
    <property type="project" value="InterPro"/>
</dbReference>
<dbReference type="PANTHER" id="PTHR30193:SF41">
    <property type="entry name" value="DIACETYLCHITOBIOSE UPTAKE SYSTEM PERMEASE PROTEIN NGCF"/>
    <property type="match status" value="1"/>
</dbReference>
<dbReference type="GO" id="GO:0005886">
    <property type="term" value="C:plasma membrane"/>
    <property type="evidence" value="ECO:0007669"/>
    <property type="project" value="UniProtKB-SubCell"/>
</dbReference>
<keyword evidence="6 7" id="KW-0472">Membrane</keyword>
<evidence type="ECO:0000256" key="2">
    <source>
        <dbReference type="ARBA" id="ARBA00022448"/>
    </source>
</evidence>
<protein>
    <submittedName>
        <fullName evidence="9">ABC transporter permease</fullName>
    </submittedName>
</protein>
<sequence>MNTDRFHRKASFREALSAYVLLAPAVILFLVIGLFTVLFSIWLSFYHLGQGSLLSSAKFAGLDNFKDFLIGRDQLLAESFWRALGNNLIICVSMVLLVIPISLVLSVLLQNITRGVRFFRTLFLLPMVTSSVAIYYVWTGIYEPEGSLNKILSAVGLDKLLAVNGWIGELHTALPAVILVIVWGAVPFTMILYFAGLQSIDQHLYESAEIDGANFWRKLLHITWPILKPITVIAIIINLNGAIQIFDQVWVMTKGGPAGTTEVVSVLIYKEAFLGTGDLGRANAMGWTMFALTFALSLISIRSLREKA</sequence>
<organism evidence="9 10">
    <name type="scientific">Cohnella abietis</name>
    <dbReference type="NCBI Taxonomy" id="2507935"/>
    <lineage>
        <taxon>Bacteria</taxon>
        <taxon>Bacillati</taxon>
        <taxon>Bacillota</taxon>
        <taxon>Bacilli</taxon>
        <taxon>Bacillales</taxon>
        <taxon>Paenibacillaceae</taxon>
        <taxon>Cohnella</taxon>
    </lineage>
</organism>
<dbReference type="SUPFAM" id="SSF161098">
    <property type="entry name" value="MetI-like"/>
    <property type="match status" value="1"/>
</dbReference>
<dbReference type="PANTHER" id="PTHR30193">
    <property type="entry name" value="ABC TRANSPORTER PERMEASE PROTEIN"/>
    <property type="match status" value="1"/>
</dbReference>
<feature type="transmembrane region" description="Helical" evidence="7">
    <location>
        <begin position="284"/>
        <end position="304"/>
    </location>
</feature>
<dbReference type="PROSITE" id="PS50928">
    <property type="entry name" value="ABC_TM1"/>
    <property type="match status" value="1"/>
</dbReference>
<keyword evidence="5 7" id="KW-1133">Transmembrane helix</keyword>
<gene>
    <name evidence="9" type="ORF">KCTCHS21_21600</name>
</gene>
<keyword evidence="2 7" id="KW-0813">Transport</keyword>
<feature type="transmembrane region" description="Helical" evidence="7">
    <location>
        <begin position="226"/>
        <end position="246"/>
    </location>
</feature>
<evidence type="ECO:0000313" key="9">
    <source>
        <dbReference type="EMBL" id="BBI32761.1"/>
    </source>
</evidence>
<feature type="domain" description="ABC transmembrane type-1" evidence="8">
    <location>
        <begin position="84"/>
        <end position="300"/>
    </location>
</feature>
<evidence type="ECO:0000256" key="5">
    <source>
        <dbReference type="ARBA" id="ARBA00022989"/>
    </source>
</evidence>
<feature type="transmembrane region" description="Helical" evidence="7">
    <location>
        <begin position="173"/>
        <end position="195"/>
    </location>
</feature>
<proteinExistence type="inferred from homology"/>
<dbReference type="CDD" id="cd06261">
    <property type="entry name" value="TM_PBP2"/>
    <property type="match status" value="1"/>
</dbReference>
<dbReference type="KEGG" id="cohn:KCTCHS21_21600"/>
<dbReference type="RefSeq" id="WP_130607525.1">
    <property type="nucleotide sequence ID" value="NZ_AP019400.1"/>
</dbReference>
<accession>A0A3T1D3Y2</accession>
<dbReference type="AlphaFoldDB" id="A0A3T1D3Y2"/>
<dbReference type="OrthoDB" id="9804439at2"/>
<dbReference type="Proteomes" id="UP000289856">
    <property type="component" value="Chromosome"/>
</dbReference>
<feature type="transmembrane region" description="Helical" evidence="7">
    <location>
        <begin position="87"/>
        <end position="109"/>
    </location>
</feature>
<dbReference type="InterPro" id="IPR051393">
    <property type="entry name" value="ABC_transporter_permease"/>
</dbReference>
<evidence type="ECO:0000313" key="10">
    <source>
        <dbReference type="Proteomes" id="UP000289856"/>
    </source>
</evidence>
<dbReference type="EMBL" id="AP019400">
    <property type="protein sequence ID" value="BBI32761.1"/>
    <property type="molecule type" value="Genomic_DNA"/>
</dbReference>
<dbReference type="InterPro" id="IPR000515">
    <property type="entry name" value="MetI-like"/>
</dbReference>
<feature type="transmembrane region" description="Helical" evidence="7">
    <location>
        <begin position="121"/>
        <end position="138"/>
    </location>
</feature>
<comment type="subcellular location">
    <subcellularLocation>
        <location evidence="1 7">Cell membrane</location>
        <topology evidence="1 7">Multi-pass membrane protein</topology>
    </subcellularLocation>
</comment>
<name>A0A3T1D3Y2_9BACL</name>
<evidence type="ECO:0000256" key="4">
    <source>
        <dbReference type="ARBA" id="ARBA00022692"/>
    </source>
</evidence>
<dbReference type="Pfam" id="PF00528">
    <property type="entry name" value="BPD_transp_1"/>
    <property type="match status" value="1"/>
</dbReference>
<keyword evidence="3" id="KW-1003">Cell membrane</keyword>
<dbReference type="Gene3D" id="1.10.3720.10">
    <property type="entry name" value="MetI-like"/>
    <property type="match status" value="1"/>
</dbReference>
<evidence type="ECO:0000256" key="6">
    <source>
        <dbReference type="ARBA" id="ARBA00023136"/>
    </source>
</evidence>
<dbReference type="InterPro" id="IPR035906">
    <property type="entry name" value="MetI-like_sf"/>
</dbReference>
<evidence type="ECO:0000256" key="3">
    <source>
        <dbReference type="ARBA" id="ARBA00022475"/>
    </source>
</evidence>
<evidence type="ECO:0000259" key="8">
    <source>
        <dbReference type="PROSITE" id="PS50928"/>
    </source>
</evidence>
<feature type="transmembrane region" description="Helical" evidence="7">
    <location>
        <begin position="21"/>
        <end position="45"/>
    </location>
</feature>
<reference evidence="9 10" key="1">
    <citation type="submission" date="2019-01" db="EMBL/GenBank/DDBJ databases">
        <title>Complete genome sequence of Cohnella hallensis HS21 isolated from Korean fir (Abies koreana) rhizospheric soil.</title>
        <authorList>
            <person name="Jiang L."/>
            <person name="Kang S.W."/>
            <person name="Kim S."/>
            <person name="Jung J."/>
            <person name="Kim C.Y."/>
            <person name="Kim D.H."/>
            <person name="Kim S.W."/>
            <person name="Lee J."/>
        </authorList>
    </citation>
    <scope>NUCLEOTIDE SEQUENCE [LARGE SCALE GENOMIC DNA]</scope>
    <source>
        <strain evidence="9 10">HS21</strain>
    </source>
</reference>
<keyword evidence="4 7" id="KW-0812">Transmembrane</keyword>
<comment type="similarity">
    <text evidence="7">Belongs to the binding-protein-dependent transport system permease family.</text>
</comment>